<dbReference type="Proteomes" id="UP000003844">
    <property type="component" value="Unassembled WGS sequence"/>
</dbReference>
<evidence type="ECO:0008006" key="3">
    <source>
        <dbReference type="Google" id="ProtNLM"/>
    </source>
</evidence>
<dbReference type="STRING" id="865937.Gilli_1058"/>
<dbReference type="eggNOG" id="COG0438">
    <property type="taxonomic scope" value="Bacteria"/>
</dbReference>
<dbReference type="EMBL" id="JH594606">
    <property type="protein sequence ID" value="EHQ01734.1"/>
    <property type="molecule type" value="Genomic_DNA"/>
</dbReference>
<organism evidence="1 2">
    <name type="scientific">Gillisia limnaea (strain DSM 15749 / LMG 21470 / R-8282)</name>
    <dbReference type="NCBI Taxonomy" id="865937"/>
    <lineage>
        <taxon>Bacteria</taxon>
        <taxon>Pseudomonadati</taxon>
        <taxon>Bacteroidota</taxon>
        <taxon>Flavobacteriia</taxon>
        <taxon>Flavobacteriales</taxon>
        <taxon>Flavobacteriaceae</taxon>
        <taxon>Gillisia</taxon>
    </lineage>
</organism>
<protein>
    <recommendedName>
        <fullName evidence="3">Glycosyl transferase family 1</fullName>
    </recommendedName>
</protein>
<evidence type="ECO:0000313" key="1">
    <source>
        <dbReference type="EMBL" id="EHQ01734.1"/>
    </source>
</evidence>
<reference evidence="2" key="1">
    <citation type="journal article" date="2012" name="Stand. Genomic Sci.">
        <title>Genome sequence of the Antarctic rhodopsins-containing flavobacterium Gillisia limnaea type strain (R-8282(T)).</title>
        <authorList>
            <person name="Riedel T."/>
            <person name="Held B."/>
            <person name="Nolan M."/>
            <person name="Lucas S."/>
            <person name="Lapidus A."/>
            <person name="Tice H."/>
            <person name="Del Rio T.G."/>
            <person name="Cheng J.F."/>
            <person name="Han C."/>
            <person name="Tapia R."/>
            <person name="Goodwin L.A."/>
            <person name="Pitluck S."/>
            <person name="Liolios K."/>
            <person name="Mavromatis K."/>
            <person name="Pagani I."/>
            <person name="Ivanova N."/>
            <person name="Mikhailova N."/>
            <person name="Pati A."/>
            <person name="Chen A."/>
            <person name="Palaniappan K."/>
            <person name="Land M."/>
            <person name="Rohde M."/>
            <person name="Tindall B.J."/>
            <person name="Detter J.C."/>
            <person name="Goker M."/>
            <person name="Bristow J."/>
            <person name="Eisen J.A."/>
            <person name="Markowitz V."/>
            <person name="Hugenholtz P."/>
            <person name="Kyrpides N.C."/>
            <person name="Klenk H.P."/>
            <person name="Woyke T."/>
        </authorList>
    </citation>
    <scope>NUCLEOTIDE SEQUENCE [LARGE SCALE GENOMIC DNA]</scope>
    <source>
        <strain evidence="2">DSM 15749 / LMG 21470 / R-8282</strain>
    </source>
</reference>
<proteinExistence type="predicted"/>
<keyword evidence="2" id="KW-1185">Reference proteome</keyword>
<dbReference type="OrthoDB" id="6336595at2"/>
<gene>
    <name evidence="1" type="ORF">Gilli_1058</name>
</gene>
<sequence>MDRVTVFFNSTLLHFSQLISGLQYLKGKKEVDLSYQLNLNQYPVHIFRIDYNGLNLFFDMSDNSEIDWKIYEESDFYIKRMLNKTDFEQYEKLVPYGLNYQVYYNNNFLKYLFLKDRKLLKYSLRFSKSMSLILNIKDCVKNNCLSKMESKPSMGRQILFRARLWNPDNNETDWKKKERIILNEERISINRLLKRDYNRHFKGGIQKDSFSESQCPDLLLSKKEYHKSTYLKELKASSIGIVNQGLENSISWKMGEYVAHGLAIITSSIDEFELPGDFEEGENYLKYESVEECLEMTELLFKDDKLRARIQKNNENYYLNYLHPGAKIIQIFNCVNEKRSS</sequence>
<dbReference type="RefSeq" id="WP_006988056.1">
    <property type="nucleotide sequence ID" value="NZ_JH594606.1"/>
</dbReference>
<dbReference type="HOGENOM" id="CLU_805954_0_0_10"/>
<name>H2BV69_GILLR</name>
<accession>H2BV69</accession>
<dbReference type="AlphaFoldDB" id="H2BV69"/>
<evidence type="ECO:0000313" key="2">
    <source>
        <dbReference type="Proteomes" id="UP000003844"/>
    </source>
</evidence>